<dbReference type="InterPro" id="IPR023214">
    <property type="entry name" value="HAD_sf"/>
</dbReference>
<dbReference type="InterPro" id="IPR041492">
    <property type="entry name" value="HAD_2"/>
</dbReference>
<comment type="cofactor">
    <cofactor evidence="1">
        <name>Mg(2+)</name>
        <dbReference type="ChEBI" id="CHEBI:18420"/>
    </cofactor>
</comment>
<evidence type="ECO:0000313" key="5">
    <source>
        <dbReference type="Proteomes" id="UP001652445"/>
    </source>
</evidence>
<protein>
    <submittedName>
        <fullName evidence="4">HAD family hydrolase</fullName>
    </submittedName>
</protein>
<dbReference type="Gene3D" id="1.20.120.710">
    <property type="entry name" value="Haloacid dehalogenase hydrolase-like domain"/>
    <property type="match status" value="1"/>
</dbReference>
<gene>
    <name evidence="4" type="ORF">OB236_21075</name>
</gene>
<organism evidence="4 5">
    <name type="scientific">Paenibacillus baimaensis</name>
    <dbReference type="NCBI Taxonomy" id="2982185"/>
    <lineage>
        <taxon>Bacteria</taxon>
        <taxon>Bacillati</taxon>
        <taxon>Bacillota</taxon>
        <taxon>Bacilli</taxon>
        <taxon>Bacillales</taxon>
        <taxon>Paenibacillaceae</taxon>
        <taxon>Paenibacillus</taxon>
    </lineage>
</organism>
<dbReference type="GO" id="GO:0016787">
    <property type="term" value="F:hydrolase activity"/>
    <property type="evidence" value="ECO:0007669"/>
    <property type="project" value="UniProtKB-KW"/>
</dbReference>
<dbReference type="EMBL" id="JAOQIO010000084">
    <property type="protein sequence ID" value="MCU6794608.1"/>
    <property type="molecule type" value="Genomic_DNA"/>
</dbReference>
<dbReference type="PANTHER" id="PTHR46470:SF3">
    <property type="entry name" value="N-ACYLNEURAMINATE-9-PHOSPHATASE"/>
    <property type="match status" value="1"/>
</dbReference>
<keyword evidence="3" id="KW-0460">Magnesium</keyword>
<evidence type="ECO:0000256" key="3">
    <source>
        <dbReference type="ARBA" id="ARBA00022842"/>
    </source>
</evidence>
<comment type="caution">
    <text evidence="4">The sequence shown here is derived from an EMBL/GenBank/DDBJ whole genome shotgun (WGS) entry which is preliminary data.</text>
</comment>
<dbReference type="SUPFAM" id="SSF56784">
    <property type="entry name" value="HAD-like"/>
    <property type="match status" value="1"/>
</dbReference>
<keyword evidence="5" id="KW-1185">Reference proteome</keyword>
<dbReference type="RefSeq" id="WP_076229038.1">
    <property type="nucleotide sequence ID" value="NZ_JAOQIO010000084.1"/>
</dbReference>
<name>A0ABT2UJ14_9BACL</name>
<sequence>MTGKVYKIPGKKAICFDLNETLIHQGIHFEQAFRSVCSEYAARGLQQDQGEVDSLWDRYQANWQLNKKTRGPSVSFDQLQEQCLQQAIQEQQIPVHQGFAKDFFRLVRQRRMEGKALVHGVENTLRELSRHFKLAIISNSPHNEVMHLLERFQLHAFFPSERIFTAQKLSEKKPGSSLFKTALQTLELTPRQAVMVGNSWKHDVCGAVKAGLDVIWLQTSQGNTKKISRQKLGKRNIYCIQEINQLLELFQ</sequence>
<evidence type="ECO:0000256" key="1">
    <source>
        <dbReference type="ARBA" id="ARBA00001946"/>
    </source>
</evidence>
<dbReference type="SFLD" id="SFLDG01129">
    <property type="entry name" value="C1.5:_HAD__Beta-PGM__Phosphata"/>
    <property type="match status" value="1"/>
</dbReference>
<dbReference type="InterPro" id="IPR036412">
    <property type="entry name" value="HAD-like_sf"/>
</dbReference>
<dbReference type="NCBIfam" id="TIGR01549">
    <property type="entry name" value="HAD-SF-IA-v1"/>
    <property type="match status" value="1"/>
</dbReference>
<dbReference type="SFLD" id="SFLDS00003">
    <property type="entry name" value="Haloacid_Dehalogenase"/>
    <property type="match status" value="1"/>
</dbReference>
<evidence type="ECO:0000313" key="4">
    <source>
        <dbReference type="EMBL" id="MCU6794608.1"/>
    </source>
</evidence>
<dbReference type="Gene3D" id="3.40.50.1000">
    <property type="entry name" value="HAD superfamily/HAD-like"/>
    <property type="match status" value="1"/>
</dbReference>
<dbReference type="PANTHER" id="PTHR46470">
    <property type="entry name" value="N-ACYLNEURAMINATE-9-PHOSPHATASE"/>
    <property type="match status" value="1"/>
</dbReference>
<dbReference type="Proteomes" id="UP001652445">
    <property type="component" value="Unassembled WGS sequence"/>
</dbReference>
<evidence type="ECO:0000256" key="2">
    <source>
        <dbReference type="ARBA" id="ARBA00022801"/>
    </source>
</evidence>
<dbReference type="Pfam" id="PF13419">
    <property type="entry name" value="HAD_2"/>
    <property type="match status" value="1"/>
</dbReference>
<proteinExistence type="predicted"/>
<keyword evidence="2 4" id="KW-0378">Hydrolase</keyword>
<reference evidence="4 5" key="1">
    <citation type="submission" date="2022-09" db="EMBL/GenBank/DDBJ databases">
        <authorList>
            <person name="Han X.L."/>
            <person name="Wang Q."/>
            <person name="Lu T."/>
        </authorList>
    </citation>
    <scope>NUCLEOTIDE SEQUENCE [LARGE SCALE GENOMIC DNA]</scope>
    <source>
        <strain evidence="4 5">WQ 127069</strain>
    </source>
</reference>
<accession>A0ABT2UJ14</accession>
<dbReference type="InterPro" id="IPR051400">
    <property type="entry name" value="HAD-like_hydrolase"/>
</dbReference>
<dbReference type="InterPro" id="IPR006439">
    <property type="entry name" value="HAD-SF_hydro_IA"/>
</dbReference>